<gene>
    <name evidence="1" type="ORF">GCM10009430_45470</name>
</gene>
<evidence type="ECO:0000313" key="1">
    <source>
        <dbReference type="EMBL" id="GAA0732353.1"/>
    </source>
</evidence>
<comment type="caution">
    <text evidence="1">The sequence shown here is derived from an EMBL/GenBank/DDBJ whole genome shotgun (WGS) entry which is preliminary data.</text>
</comment>
<name>A0ABN1J8R2_9FLAO</name>
<reference evidence="1 2" key="1">
    <citation type="journal article" date="2019" name="Int. J. Syst. Evol. Microbiol.">
        <title>The Global Catalogue of Microorganisms (GCM) 10K type strain sequencing project: providing services to taxonomists for standard genome sequencing and annotation.</title>
        <authorList>
            <consortium name="The Broad Institute Genomics Platform"/>
            <consortium name="The Broad Institute Genome Sequencing Center for Infectious Disease"/>
            <person name="Wu L."/>
            <person name="Ma J."/>
        </authorList>
    </citation>
    <scope>NUCLEOTIDE SEQUENCE [LARGE SCALE GENOMIC DNA]</scope>
    <source>
        <strain evidence="1 2">JCM 15974</strain>
    </source>
</reference>
<sequence length="428" mass="50873">MNEDFLHYLWKYKKINFLQLLTTDSQRLVIQRVGDHNLTRSGPDFFNSQITIDHQKWAGNVEIHLKSSDWYVHHHEIDPAYDNVILHVVWEHDVEVFRRDNSKIPTLQLKDYTEKDLLHKFRFFFLHKESNWIQCEKLLPEVSDFTIANWQERLYIERLEQKSKLIDKLLISSSNDWEAVLFKLLARSFGLNVNNDSFLSLANSFEFKIVRKCSEDVENMEALLFGQANLLDEKSDNPYQQRLVKKYEFLKHKYTLKNHGVSPFYFYGLRPSNFPTIRISQLAKLYVTNKQLFSDIIKTNTLTTFYELFDVSATDFWKTHYTFDKESTFRNKKLTKSFIHLILINTVIPLKFLYAKKLGYDREEDIFSLISQLPYERNTIVNKFISLQVPMEDALHSQAMIHLKMNYCDQKACLKCAIGNYLLNRRGN</sequence>
<dbReference type="Proteomes" id="UP001501758">
    <property type="component" value="Unassembled WGS sequence"/>
</dbReference>
<keyword evidence="2" id="KW-1185">Reference proteome</keyword>
<dbReference type="InterPro" id="IPR021272">
    <property type="entry name" value="DUF2851"/>
</dbReference>
<dbReference type="Pfam" id="PF11013">
    <property type="entry name" value="DUF2851"/>
    <property type="match status" value="1"/>
</dbReference>
<dbReference type="RefSeq" id="WP_343914547.1">
    <property type="nucleotide sequence ID" value="NZ_BAAAGE010000006.1"/>
</dbReference>
<protein>
    <submittedName>
        <fullName evidence="1">DUF2851 family protein</fullName>
    </submittedName>
</protein>
<proteinExistence type="predicted"/>
<dbReference type="EMBL" id="BAAAGE010000006">
    <property type="protein sequence ID" value="GAA0732353.1"/>
    <property type="molecule type" value="Genomic_DNA"/>
</dbReference>
<accession>A0ABN1J8R2</accession>
<evidence type="ECO:0000313" key="2">
    <source>
        <dbReference type="Proteomes" id="UP001501758"/>
    </source>
</evidence>
<organism evidence="1 2">
    <name type="scientific">Aquimarina litoralis</name>
    <dbReference type="NCBI Taxonomy" id="584605"/>
    <lineage>
        <taxon>Bacteria</taxon>
        <taxon>Pseudomonadati</taxon>
        <taxon>Bacteroidota</taxon>
        <taxon>Flavobacteriia</taxon>
        <taxon>Flavobacteriales</taxon>
        <taxon>Flavobacteriaceae</taxon>
        <taxon>Aquimarina</taxon>
    </lineage>
</organism>